<protein>
    <submittedName>
        <fullName evidence="2">Hypothetical_protein</fullName>
    </submittedName>
</protein>
<sequence length="103" mass="11953">MYDIYAYTAKQLANTSQNTAHSCRAPSMTQDLTKLQCKQLRWQVLAKEIFHLVGILENLFCALRSIKKLHSVTDLDALEWLLFLSTKVVQTMLSQRNYKTILF</sequence>
<proteinExistence type="predicted"/>
<evidence type="ECO:0000313" key="1">
    <source>
        <dbReference type="EMBL" id="CAI9940125.1"/>
    </source>
</evidence>
<reference evidence="2 3" key="2">
    <citation type="submission" date="2024-07" db="EMBL/GenBank/DDBJ databases">
        <authorList>
            <person name="Akdeniz Z."/>
        </authorList>
    </citation>
    <scope>NUCLEOTIDE SEQUENCE [LARGE SCALE GENOMIC DNA]</scope>
</reference>
<accession>A0AA86PI72</accession>
<dbReference type="EMBL" id="CATOUU010000673">
    <property type="protein sequence ID" value="CAI9940125.1"/>
    <property type="molecule type" value="Genomic_DNA"/>
</dbReference>
<organism evidence="1">
    <name type="scientific">Hexamita inflata</name>
    <dbReference type="NCBI Taxonomy" id="28002"/>
    <lineage>
        <taxon>Eukaryota</taxon>
        <taxon>Metamonada</taxon>
        <taxon>Diplomonadida</taxon>
        <taxon>Hexamitidae</taxon>
        <taxon>Hexamitinae</taxon>
        <taxon>Hexamita</taxon>
    </lineage>
</organism>
<gene>
    <name evidence="1" type="ORF">HINF_LOCUS27770</name>
    <name evidence="2" type="ORF">HINF_LOCUS46221</name>
</gene>
<keyword evidence="3" id="KW-1185">Reference proteome</keyword>
<dbReference type="Proteomes" id="UP001642409">
    <property type="component" value="Unassembled WGS sequence"/>
</dbReference>
<dbReference type="AlphaFoldDB" id="A0AA86PI72"/>
<comment type="caution">
    <text evidence="1">The sequence shown here is derived from an EMBL/GenBank/DDBJ whole genome shotgun (WGS) entry which is preliminary data.</text>
</comment>
<dbReference type="EMBL" id="CAXDID020000203">
    <property type="protein sequence ID" value="CAL6054759.1"/>
    <property type="molecule type" value="Genomic_DNA"/>
</dbReference>
<reference evidence="1" key="1">
    <citation type="submission" date="2023-06" db="EMBL/GenBank/DDBJ databases">
        <authorList>
            <person name="Kurt Z."/>
        </authorList>
    </citation>
    <scope>NUCLEOTIDE SEQUENCE</scope>
</reference>
<evidence type="ECO:0000313" key="2">
    <source>
        <dbReference type="EMBL" id="CAL6054759.1"/>
    </source>
</evidence>
<name>A0AA86PI72_9EUKA</name>
<evidence type="ECO:0000313" key="3">
    <source>
        <dbReference type="Proteomes" id="UP001642409"/>
    </source>
</evidence>